<sequence length="212" mass="23520">MRTHRLIALDDHCIGTQQPQELTDSVFLDHLRAGGGACVTGDYGVTIRLPSLMERLETYVSTRIDQHRDLAPLIALSWLIKGLLNTHLTSDTDKLRCSVMLKQLTDKTLTNTEPTSGSPAAVTMPFGHASESISAHNTTQSSETVPIQVRNTHSREPCTQEALGRSYEALDEALRLTNQVLSHPDTRDVSANDMGRHRLLKKHSTLVRRYGV</sequence>
<accession>A0A0L0G8Q4</accession>
<gene>
    <name evidence="1" type="ORF">SARC_02517</name>
</gene>
<protein>
    <submittedName>
        <fullName evidence="1">Uncharacterized protein</fullName>
    </submittedName>
</protein>
<evidence type="ECO:0000313" key="1">
    <source>
        <dbReference type="EMBL" id="KNC85294.1"/>
    </source>
</evidence>
<dbReference type="RefSeq" id="XP_014159196.1">
    <property type="nucleotide sequence ID" value="XM_014303721.1"/>
</dbReference>
<dbReference type="Proteomes" id="UP000054560">
    <property type="component" value="Unassembled WGS sequence"/>
</dbReference>
<name>A0A0L0G8Q4_9EUKA</name>
<keyword evidence="2" id="KW-1185">Reference proteome</keyword>
<evidence type="ECO:0000313" key="2">
    <source>
        <dbReference type="Proteomes" id="UP000054560"/>
    </source>
</evidence>
<reference evidence="1 2" key="1">
    <citation type="submission" date="2011-02" db="EMBL/GenBank/DDBJ databases">
        <title>The Genome Sequence of Sphaeroforma arctica JP610.</title>
        <authorList>
            <consortium name="The Broad Institute Genome Sequencing Platform"/>
            <person name="Russ C."/>
            <person name="Cuomo C."/>
            <person name="Young S.K."/>
            <person name="Zeng Q."/>
            <person name="Gargeya S."/>
            <person name="Alvarado L."/>
            <person name="Berlin A."/>
            <person name="Chapman S.B."/>
            <person name="Chen Z."/>
            <person name="Freedman E."/>
            <person name="Gellesch M."/>
            <person name="Goldberg J."/>
            <person name="Griggs A."/>
            <person name="Gujja S."/>
            <person name="Heilman E."/>
            <person name="Heiman D."/>
            <person name="Howarth C."/>
            <person name="Mehta T."/>
            <person name="Neiman D."/>
            <person name="Pearson M."/>
            <person name="Roberts A."/>
            <person name="Saif S."/>
            <person name="Shea T."/>
            <person name="Shenoy N."/>
            <person name="Sisk P."/>
            <person name="Stolte C."/>
            <person name="Sykes S."/>
            <person name="White J."/>
            <person name="Yandava C."/>
            <person name="Burger G."/>
            <person name="Gray M.W."/>
            <person name="Holland P.W.H."/>
            <person name="King N."/>
            <person name="Lang F.B.F."/>
            <person name="Roger A.J."/>
            <person name="Ruiz-Trillo I."/>
            <person name="Haas B."/>
            <person name="Nusbaum C."/>
            <person name="Birren B."/>
        </authorList>
    </citation>
    <scope>NUCLEOTIDE SEQUENCE [LARGE SCALE GENOMIC DNA]</scope>
    <source>
        <strain evidence="1 2">JP610</strain>
    </source>
</reference>
<proteinExistence type="predicted"/>
<dbReference type="GeneID" id="25903021"/>
<dbReference type="EMBL" id="KQ241710">
    <property type="protein sequence ID" value="KNC85294.1"/>
    <property type="molecule type" value="Genomic_DNA"/>
</dbReference>
<organism evidence="1 2">
    <name type="scientific">Sphaeroforma arctica JP610</name>
    <dbReference type="NCBI Taxonomy" id="667725"/>
    <lineage>
        <taxon>Eukaryota</taxon>
        <taxon>Ichthyosporea</taxon>
        <taxon>Ichthyophonida</taxon>
        <taxon>Sphaeroforma</taxon>
    </lineage>
</organism>
<dbReference type="AlphaFoldDB" id="A0A0L0G8Q4"/>